<feature type="signal peptide" evidence="5">
    <location>
        <begin position="1"/>
        <end position="19"/>
    </location>
</feature>
<dbReference type="AlphaFoldDB" id="A0A7J7JUW2"/>
<reference evidence="6" key="1">
    <citation type="submission" date="2020-06" db="EMBL/GenBank/DDBJ databases">
        <title>Draft genome of Bugula neritina, a colonial animal packing powerful symbionts and potential medicines.</title>
        <authorList>
            <person name="Rayko M."/>
        </authorList>
    </citation>
    <scope>NUCLEOTIDE SEQUENCE [LARGE SCALE GENOMIC DNA]</scope>
    <source>
        <strain evidence="6">Kwan_BN1</strain>
    </source>
</reference>
<keyword evidence="4" id="KW-0349">Heme</keyword>
<evidence type="ECO:0000256" key="1">
    <source>
        <dbReference type="ARBA" id="ARBA00004613"/>
    </source>
</evidence>
<evidence type="ECO:0000256" key="2">
    <source>
        <dbReference type="ARBA" id="ARBA00022525"/>
    </source>
</evidence>
<organism evidence="6 7">
    <name type="scientific">Bugula neritina</name>
    <name type="common">Brown bryozoan</name>
    <name type="synonym">Sertularia neritina</name>
    <dbReference type="NCBI Taxonomy" id="10212"/>
    <lineage>
        <taxon>Eukaryota</taxon>
        <taxon>Metazoa</taxon>
        <taxon>Spiralia</taxon>
        <taxon>Lophotrochozoa</taxon>
        <taxon>Bryozoa</taxon>
        <taxon>Gymnolaemata</taxon>
        <taxon>Cheilostomatida</taxon>
        <taxon>Flustrina</taxon>
        <taxon>Buguloidea</taxon>
        <taxon>Bugulidae</taxon>
        <taxon>Bugula</taxon>
    </lineage>
</organism>
<dbReference type="GO" id="GO:0020037">
    <property type="term" value="F:heme binding"/>
    <property type="evidence" value="ECO:0007669"/>
    <property type="project" value="InterPro"/>
</dbReference>
<gene>
    <name evidence="6" type="ORF">EB796_012533</name>
</gene>
<dbReference type="PANTHER" id="PTHR11475">
    <property type="entry name" value="OXIDASE/PEROXIDASE"/>
    <property type="match status" value="1"/>
</dbReference>
<dbReference type="Gene3D" id="1.10.640.10">
    <property type="entry name" value="Haem peroxidase domain superfamily, animal type"/>
    <property type="match status" value="1"/>
</dbReference>
<dbReference type="GO" id="GO:0006979">
    <property type="term" value="P:response to oxidative stress"/>
    <property type="evidence" value="ECO:0007669"/>
    <property type="project" value="InterPro"/>
</dbReference>
<keyword evidence="7" id="KW-1185">Reference proteome</keyword>
<name>A0A7J7JUW2_BUGNE</name>
<dbReference type="InterPro" id="IPR019791">
    <property type="entry name" value="Haem_peroxidase_animal"/>
</dbReference>
<dbReference type="PANTHER" id="PTHR11475:SF4">
    <property type="entry name" value="CHORION PEROXIDASE"/>
    <property type="match status" value="1"/>
</dbReference>
<dbReference type="PROSITE" id="PS50292">
    <property type="entry name" value="PEROXIDASE_3"/>
    <property type="match status" value="1"/>
</dbReference>
<dbReference type="GO" id="GO:0046872">
    <property type="term" value="F:metal ion binding"/>
    <property type="evidence" value="ECO:0007669"/>
    <property type="project" value="UniProtKB-KW"/>
</dbReference>
<keyword evidence="5" id="KW-0732">Signal</keyword>
<dbReference type="Proteomes" id="UP000593567">
    <property type="component" value="Unassembled WGS sequence"/>
</dbReference>
<feature type="binding site" description="axial binding residue" evidence="4">
    <location>
        <position position="408"/>
    </location>
    <ligand>
        <name>heme b</name>
        <dbReference type="ChEBI" id="CHEBI:60344"/>
    </ligand>
    <ligandPart>
        <name>Fe</name>
        <dbReference type="ChEBI" id="CHEBI:18248"/>
    </ligandPart>
</feature>
<comment type="subcellular location">
    <subcellularLocation>
        <location evidence="1">Secreted</location>
    </subcellularLocation>
</comment>
<evidence type="ECO:0000313" key="7">
    <source>
        <dbReference type="Proteomes" id="UP000593567"/>
    </source>
</evidence>
<dbReference type="SUPFAM" id="SSF48113">
    <property type="entry name" value="Heme-dependent peroxidases"/>
    <property type="match status" value="1"/>
</dbReference>
<dbReference type="EMBL" id="VXIV02001852">
    <property type="protein sequence ID" value="KAF6029136.1"/>
    <property type="molecule type" value="Genomic_DNA"/>
</dbReference>
<dbReference type="GO" id="GO:0005576">
    <property type="term" value="C:extracellular region"/>
    <property type="evidence" value="ECO:0007669"/>
    <property type="project" value="UniProtKB-SubCell"/>
</dbReference>
<keyword evidence="4" id="KW-0479">Metal-binding</keyword>
<evidence type="ECO:0000313" key="6">
    <source>
        <dbReference type="EMBL" id="KAF6029136.1"/>
    </source>
</evidence>
<protein>
    <recommendedName>
        <fullName evidence="8">PXDN</fullName>
    </recommendedName>
</protein>
<feature type="chain" id="PRO_5029860641" description="PXDN" evidence="5">
    <location>
        <begin position="20"/>
        <end position="463"/>
    </location>
</feature>
<dbReference type="InterPro" id="IPR010255">
    <property type="entry name" value="Haem_peroxidase_sf"/>
</dbReference>
<dbReference type="GO" id="GO:0004601">
    <property type="term" value="F:peroxidase activity"/>
    <property type="evidence" value="ECO:0007669"/>
    <property type="project" value="InterPro"/>
</dbReference>
<evidence type="ECO:0000256" key="3">
    <source>
        <dbReference type="ARBA" id="ARBA00023180"/>
    </source>
</evidence>
<accession>A0A7J7JUW2</accession>
<dbReference type="PRINTS" id="PR00457">
    <property type="entry name" value="ANPEROXIDASE"/>
</dbReference>
<comment type="caution">
    <text evidence="6">The sequence shown here is derived from an EMBL/GenBank/DDBJ whole genome shotgun (WGS) entry which is preliminary data.</text>
</comment>
<evidence type="ECO:0008006" key="8">
    <source>
        <dbReference type="Google" id="ProtNLM"/>
    </source>
</evidence>
<keyword evidence="3" id="KW-0325">Glycoprotein</keyword>
<evidence type="ECO:0000256" key="4">
    <source>
        <dbReference type="PIRSR" id="PIRSR619791-2"/>
    </source>
</evidence>
<dbReference type="Pfam" id="PF03098">
    <property type="entry name" value="An_peroxidase"/>
    <property type="match status" value="1"/>
</dbReference>
<proteinExistence type="predicted"/>
<sequence length="463" mass="52049">MKVHETTWLTVLFTLTVWGRDLEYRHSVHLTVNKPDSSALSLKNLNRVFERVLKSGHPRTGGLDISNPYATNPRCDFRSKYRTIDGTCNNIPDPWLGAAKTPLQRLTHNTYEDGVNTPRTTYFYSPGNLPTARKVSLSVIKSTSNISNAFSHLLMNFGQFVDHDITLSPESGGEGGQEAEKKQCCKTSPEDYAKENLKDCFPIFTPHDPIFKRTCVPFLRSAAVPGFPGSEAVRFQLNDLTAFIDASQIYGSTKLKAAVLRSYVGGKLKSDRVKGEELLPQEKDNPRNCLAAQAECQFAAGDVRSSEQAGLTSVHTLFLREHNRIAGKLAKLNPGWVDEELYQTTRKIMIGMMQRLVYGEFLPLIIGPRLMRFYGLSLREHGRFHGYSEDVDPSVLMAFSTAAFRFGHSLVRQTFSHSASQQTDLEEMFEAFKTTHKYGIDGFMKGITRDPMESCERFVTNGY</sequence>
<keyword evidence="2" id="KW-0964">Secreted</keyword>
<evidence type="ECO:0000256" key="5">
    <source>
        <dbReference type="SAM" id="SignalP"/>
    </source>
</evidence>
<keyword evidence="4" id="KW-0408">Iron</keyword>
<dbReference type="InterPro" id="IPR037120">
    <property type="entry name" value="Haem_peroxidase_sf_animal"/>
</dbReference>
<dbReference type="OrthoDB" id="823504at2759"/>